<evidence type="ECO:0000256" key="7">
    <source>
        <dbReference type="SAM" id="Phobius"/>
    </source>
</evidence>
<dbReference type="GO" id="GO:0016787">
    <property type="term" value="F:hydrolase activity"/>
    <property type="evidence" value="ECO:0007669"/>
    <property type="project" value="UniProtKB-KW"/>
</dbReference>
<dbReference type="Gene3D" id="1.20.144.10">
    <property type="entry name" value="Phosphatidic acid phosphatase type 2/haloperoxidase"/>
    <property type="match status" value="2"/>
</dbReference>
<feature type="transmembrane region" description="Helical" evidence="7">
    <location>
        <begin position="20"/>
        <end position="44"/>
    </location>
</feature>
<dbReference type="RefSeq" id="WP_185905342.1">
    <property type="nucleotide sequence ID" value="NZ_JACMSE010000006.1"/>
</dbReference>
<dbReference type="PANTHER" id="PTHR14969">
    <property type="entry name" value="SPHINGOSINE-1-PHOSPHATE PHOSPHOHYDROLASE"/>
    <property type="match status" value="1"/>
</dbReference>
<evidence type="ECO:0000313" key="10">
    <source>
        <dbReference type="Proteomes" id="UP000587396"/>
    </source>
</evidence>
<evidence type="ECO:0000256" key="1">
    <source>
        <dbReference type="ARBA" id="ARBA00004651"/>
    </source>
</evidence>
<evidence type="ECO:0000259" key="8">
    <source>
        <dbReference type="SMART" id="SM00014"/>
    </source>
</evidence>
<keyword evidence="6 7" id="KW-0472">Membrane</keyword>
<feature type="transmembrane region" description="Helical" evidence="7">
    <location>
        <begin position="51"/>
        <end position="70"/>
    </location>
</feature>
<organism evidence="9 10">
    <name type="scientific">Gordonibacter massiliensis</name>
    <name type="common">ex Traore et al. 2017</name>
    <dbReference type="NCBI Taxonomy" id="1841863"/>
    <lineage>
        <taxon>Bacteria</taxon>
        <taxon>Bacillati</taxon>
        <taxon>Actinomycetota</taxon>
        <taxon>Coriobacteriia</taxon>
        <taxon>Eggerthellales</taxon>
        <taxon>Eggerthellaceae</taxon>
        <taxon>Gordonibacter</taxon>
    </lineage>
</organism>
<dbReference type="InterPro" id="IPR000326">
    <property type="entry name" value="PAP2/HPO"/>
</dbReference>
<evidence type="ECO:0000256" key="6">
    <source>
        <dbReference type="ARBA" id="ARBA00023136"/>
    </source>
</evidence>
<comment type="subcellular location">
    <subcellularLocation>
        <location evidence="1">Cell membrane</location>
        <topology evidence="1">Multi-pass membrane protein</topology>
    </subcellularLocation>
</comment>
<keyword evidence="2" id="KW-1003">Cell membrane</keyword>
<keyword evidence="4" id="KW-0378">Hydrolase</keyword>
<dbReference type="InterPro" id="IPR036938">
    <property type="entry name" value="PAP2/HPO_sf"/>
</dbReference>
<dbReference type="Proteomes" id="UP000587396">
    <property type="component" value="Unassembled WGS sequence"/>
</dbReference>
<dbReference type="Pfam" id="PF01569">
    <property type="entry name" value="PAP2"/>
    <property type="match status" value="1"/>
</dbReference>
<keyword evidence="10" id="KW-1185">Reference proteome</keyword>
<dbReference type="AlphaFoldDB" id="A0A842JCA3"/>
<evidence type="ECO:0000256" key="3">
    <source>
        <dbReference type="ARBA" id="ARBA00022692"/>
    </source>
</evidence>
<name>A0A842JCA3_9ACTN</name>
<sequence>MDFAILDAIQSSWRNPFLDAVMPLVTHLGDLALVWLLAAAVLLAQPKRRTYGLAVLLAVVLAAAVGALVLKPLFGRTRPFEAAGFMGLLIPAPTGSSFPSNHSMVSFAAATALCCLPERGRAVTAAKVAAVIAACLIAFSRIYLYVHFPSDIAVGAVLGIALGFASVALARKLRPDKAVPGE</sequence>
<proteinExistence type="predicted"/>
<comment type="caution">
    <text evidence="9">The sequence shown here is derived from an EMBL/GenBank/DDBJ whole genome shotgun (WGS) entry which is preliminary data.</text>
</comment>
<keyword evidence="5 7" id="KW-1133">Transmembrane helix</keyword>
<dbReference type="EMBL" id="JACMSE010000006">
    <property type="protein sequence ID" value="MBC2889523.1"/>
    <property type="molecule type" value="Genomic_DNA"/>
</dbReference>
<reference evidence="9 10" key="1">
    <citation type="submission" date="2020-08" db="EMBL/GenBank/DDBJ databases">
        <authorList>
            <person name="Liu C."/>
            <person name="Sun Q."/>
        </authorList>
    </citation>
    <scope>NUCLEOTIDE SEQUENCE [LARGE SCALE GENOMIC DNA]</scope>
    <source>
        <strain evidence="9 10">N22</strain>
    </source>
</reference>
<feature type="domain" description="Phosphatidic acid phosphatase type 2/haloperoxidase" evidence="8">
    <location>
        <begin position="51"/>
        <end position="167"/>
    </location>
</feature>
<accession>A0A842JCA3</accession>
<dbReference type="PANTHER" id="PTHR14969:SF62">
    <property type="entry name" value="DECAPRENYLPHOSPHORYL-5-PHOSPHORIBOSE PHOSPHATASE RV3807C-RELATED"/>
    <property type="match status" value="1"/>
</dbReference>
<evidence type="ECO:0000256" key="4">
    <source>
        <dbReference type="ARBA" id="ARBA00022801"/>
    </source>
</evidence>
<feature type="transmembrane region" description="Helical" evidence="7">
    <location>
        <begin position="128"/>
        <end position="146"/>
    </location>
</feature>
<dbReference type="SUPFAM" id="SSF48317">
    <property type="entry name" value="Acid phosphatase/Vanadium-dependent haloperoxidase"/>
    <property type="match status" value="1"/>
</dbReference>
<dbReference type="GO" id="GO:0005886">
    <property type="term" value="C:plasma membrane"/>
    <property type="evidence" value="ECO:0007669"/>
    <property type="project" value="UniProtKB-SubCell"/>
</dbReference>
<dbReference type="SMART" id="SM00014">
    <property type="entry name" value="acidPPc"/>
    <property type="match status" value="1"/>
</dbReference>
<keyword evidence="3 7" id="KW-0812">Transmembrane</keyword>
<evidence type="ECO:0000313" key="9">
    <source>
        <dbReference type="EMBL" id="MBC2889523.1"/>
    </source>
</evidence>
<evidence type="ECO:0000256" key="5">
    <source>
        <dbReference type="ARBA" id="ARBA00022989"/>
    </source>
</evidence>
<gene>
    <name evidence="9" type="ORF">H7313_09215</name>
</gene>
<evidence type="ECO:0000256" key="2">
    <source>
        <dbReference type="ARBA" id="ARBA00022475"/>
    </source>
</evidence>
<feature type="transmembrane region" description="Helical" evidence="7">
    <location>
        <begin position="152"/>
        <end position="170"/>
    </location>
</feature>
<protein>
    <submittedName>
        <fullName evidence="9">Phosphatase PAP2 family protein</fullName>
    </submittedName>
</protein>
<dbReference type="CDD" id="cd01610">
    <property type="entry name" value="PAP2_like"/>
    <property type="match status" value="1"/>
</dbReference>